<gene>
    <name evidence="9" type="ORF">O6P43_031456</name>
</gene>
<feature type="compositionally biased region" description="Polar residues" evidence="6">
    <location>
        <begin position="46"/>
        <end position="57"/>
    </location>
</feature>
<dbReference type="GO" id="GO:0008270">
    <property type="term" value="F:zinc ion binding"/>
    <property type="evidence" value="ECO:0007669"/>
    <property type="project" value="UniProtKB-KW"/>
</dbReference>
<dbReference type="InterPro" id="IPR036397">
    <property type="entry name" value="RNaseH_sf"/>
</dbReference>
<comment type="caution">
    <text evidence="9">The sequence shown here is derived from an EMBL/GenBank/DDBJ whole genome shotgun (WGS) entry which is preliminary data.</text>
</comment>
<dbReference type="Gene3D" id="4.10.60.10">
    <property type="entry name" value="Zinc finger, CCHC-type"/>
    <property type="match status" value="1"/>
</dbReference>
<dbReference type="SUPFAM" id="SSF56672">
    <property type="entry name" value="DNA/RNA polymerases"/>
    <property type="match status" value="1"/>
</dbReference>
<keyword evidence="2" id="KW-0479">Metal-binding</keyword>
<dbReference type="GO" id="GO:0015074">
    <property type="term" value="P:DNA integration"/>
    <property type="evidence" value="ECO:0007669"/>
    <property type="project" value="InterPro"/>
</dbReference>
<dbReference type="PROSITE" id="PS50158">
    <property type="entry name" value="ZF_CCHC"/>
    <property type="match status" value="1"/>
</dbReference>
<evidence type="ECO:0000313" key="10">
    <source>
        <dbReference type="Proteomes" id="UP001163823"/>
    </source>
</evidence>
<keyword evidence="5" id="KW-0862">Zinc</keyword>
<dbReference type="InterPro" id="IPR054722">
    <property type="entry name" value="PolX-like_BBD"/>
</dbReference>
<dbReference type="Proteomes" id="UP001163823">
    <property type="component" value="Chromosome 13"/>
</dbReference>
<dbReference type="InterPro" id="IPR001584">
    <property type="entry name" value="Integrase_cat-core"/>
</dbReference>
<dbReference type="Pfam" id="PF13976">
    <property type="entry name" value="gag_pre-integrs"/>
    <property type="match status" value="1"/>
</dbReference>
<dbReference type="PANTHER" id="PTHR42648">
    <property type="entry name" value="TRANSPOSASE, PUTATIVE-RELATED"/>
    <property type="match status" value="1"/>
</dbReference>
<reference evidence="9" key="1">
    <citation type="journal article" date="2023" name="Science">
        <title>Elucidation of the pathway for biosynthesis of saponin adjuvants from the soapbark tree.</title>
        <authorList>
            <person name="Reed J."/>
            <person name="Orme A."/>
            <person name="El-Demerdash A."/>
            <person name="Owen C."/>
            <person name="Martin L.B.B."/>
            <person name="Misra R.C."/>
            <person name="Kikuchi S."/>
            <person name="Rejzek M."/>
            <person name="Martin A.C."/>
            <person name="Harkess A."/>
            <person name="Leebens-Mack J."/>
            <person name="Louveau T."/>
            <person name="Stephenson M.J."/>
            <person name="Osbourn A."/>
        </authorList>
    </citation>
    <scope>NUCLEOTIDE SEQUENCE</scope>
    <source>
        <strain evidence="9">S10</strain>
    </source>
</reference>
<dbReference type="CDD" id="cd09272">
    <property type="entry name" value="RNase_HI_RT_Ty1"/>
    <property type="match status" value="1"/>
</dbReference>
<name>A0AAD7P8Y8_QUISA</name>
<keyword evidence="1" id="KW-0645">Protease</keyword>
<dbReference type="Pfam" id="PF00098">
    <property type="entry name" value="zf-CCHC"/>
    <property type="match status" value="1"/>
</dbReference>
<keyword evidence="10" id="KW-1185">Reference proteome</keyword>
<accession>A0AAD7P8Y8</accession>
<dbReference type="SUPFAM" id="SSF53098">
    <property type="entry name" value="Ribonuclease H-like"/>
    <property type="match status" value="1"/>
</dbReference>
<dbReference type="InterPro" id="IPR036875">
    <property type="entry name" value="Znf_CCHC_sf"/>
</dbReference>
<evidence type="ECO:0000259" key="7">
    <source>
        <dbReference type="PROSITE" id="PS50158"/>
    </source>
</evidence>
<dbReference type="Pfam" id="PF22936">
    <property type="entry name" value="Pol_BBD"/>
    <property type="match status" value="1"/>
</dbReference>
<dbReference type="InterPro" id="IPR013103">
    <property type="entry name" value="RVT_2"/>
</dbReference>
<dbReference type="AlphaFoldDB" id="A0AAD7P8Y8"/>
<dbReference type="GO" id="GO:0006508">
    <property type="term" value="P:proteolysis"/>
    <property type="evidence" value="ECO:0007669"/>
    <property type="project" value="UniProtKB-KW"/>
</dbReference>
<dbReference type="InterPro" id="IPR012337">
    <property type="entry name" value="RNaseH-like_sf"/>
</dbReference>
<dbReference type="PANTHER" id="PTHR42648:SF18">
    <property type="entry name" value="RETROTRANSPOSON, UNCLASSIFIED-LIKE PROTEIN"/>
    <property type="match status" value="1"/>
</dbReference>
<feature type="region of interest" description="Disordered" evidence="6">
    <location>
        <begin position="552"/>
        <end position="584"/>
    </location>
</feature>
<dbReference type="SUPFAM" id="SSF57756">
    <property type="entry name" value="Retrovirus zinc finger-like domains"/>
    <property type="match status" value="1"/>
</dbReference>
<dbReference type="EMBL" id="JARAOO010000013">
    <property type="protein sequence ID" value="KAJ7946542.1"/>
    <property type="molecule type" value="Genomic_DNA"/>
</dbReference>
<proteinExistence type="predicted"/>
<dbReference type="GO" id="GO:0004190">
    <property type="term" value="F:aspartic-type endopeptidase activity"/>
    <property type="evidence" value="ECO:0007669"/>
    <property type="project" value="UniProtKB-KW"/>
</dbReference>
<feature type="domain" description="CCHC-type" evidence="7">
    <location>
        <begin position="68"/>
        <end position="82"/>
    </location>
</feature>
<dbReference type="InterPro" id="IPR039537">
    <property type="entry name" value="Retrotran_Ty1/copia-like"/>
</dbReference>
<organism evidence="9 10">
    <name type="scientific">Quillaja saponaria</name>
    <name type="common">Soap bark tree</name>
    <dbReference type="NCBI Taxonomy" id="32244"/>
    <lineage>
        <taxon>Eukaryota</taxon>
        <taxon>Viridiplantae</taxon>
        <taxon>Streptophyta</taxon>
        <taxon>Embryophyta</taxon>
        <taxon>Tracheophyta</taxon>
        <taxon>Spermatophyta</taxon>
        <taxon>Magnoliopsida</taxon>
        <taxon>eudicotyledons</taxon>
        <taxon>Gunneridae</taxon>
        <taxon>Pentapetalae</taxon>
        <taxon>rosids</taxon>
        <taxon>fabids</taxon>
        <taxon>Fabales</taxon>
        <taxon>Quillajaceae</taxon>
        <taxon>Quillaja</taxon>
    </lineage>
</organism>
<dbReference type="Gene3D" id="3.30.420.10">
    <property type="entry name" value="Ribonuclease H-like superfamily/Ribonuclease H"/>
    <property type="match status" value="1"/>
</dbReference>
<dbReference type="PROSITE" id="PS50994">
    <property type="entry name" value="INTEGRASE"/>
    <property type="match status" value="1"/>
</dbReference>
<dbReference type="InterPro" id="IPR001878">
    <property type="entry name" value="Znf_CCHC"/>
</dbReference>
<dbReference type="InterPro" id="IPR025724">
    <property type="entry name" value="GAG-pre-integrase_dom"/>
</dbReference>
<evidence type="ECO:0000256" key="4">
    <source>
        <dbReference type="ARBA" id="ARBA00022801"/>
    </source>
</evidence>
<feature type="region of interest" description="Disordered" evidence="6">
    <location>
        <begin position="19"/>
        <end position="57"/>
    </location>
</feature>
<evidence type="ECO:0000256" key="5">
    <source>
        <dbReference type="PROSITE-ProRule" id="PRU00047"/>
    </source>
</evidence>
<evidence type="ECO:0000256" key="2">
    <source>
        <dbReference type="ARBA" id="ARBA00022723"/>
    </source>
</evidence>
<dbReference type="Pfam" id="PF07727">
    <property type="entry name" value="RVT_2"/>
    <property type="match status" value="1"/>
</dbReference>
<feature type="domain" description="Integrase catalytic" evidence="8">
    <location>
        <begin position="324"/>
        <end position="490"/>
    </location>
</feature>
<evidence type="ECO:0000256" key="3">
    <source>
        <dbReference type="ARBA" id="ARBA00022750"/>
    </source>
</evidence>
<keyword evidence="3" id="KW-0064">Aspartyl protease</keyword>
<dbReference type="GO" id="GO:0003676">
    <property type="term" value="F:nucleic acid binding"/>
    <property type="evidence" value="ECO:0007669"/>
    <property type="project" value="InterPro"/>
</dbReference>
<keyword evidence="4" id="KW-0378">Hydrolase</keyword>
<evidence type="ECO:0000256" key="1">
    <source>
        <dbReference type="ARBA" id="ARBA00022670"/>
    </source>
</evidence>
<feature type="compositionally biased region" description="Basic and acidic residues" evidence="6">
    <location>
        <begin position="29"/>
        <end position="42"/>
    </location>
</feature>
<evidence type="ECO:0000256" key="6">
    <source>
        <dbReference type="SAM" id="MobiDB-lite"/>
    </source>
</evidence>
<dbReference type="InterPro" id="IPR043502">
    <property type="entry name" value="DNA/RNA_pol_sf"/>
</dbReference>
<dbReference type="Pfam" id="PF00665">
    <property type="entry name" value="rve"/>
    <property type="match status" value="1"/>
</dbReference>
<protein>
    <submittedName>
        <fullName evidence="9">Retrovirus-related Pol polyprotein from transposon TNT 1-94</fullName>
    </submittedName>
</protein>
<sequence>MTKQMGGVSLKGEEEALYANQGRGYSKQHTTDRYNKNNDEVKSYQGEGSSYTGGASKNYGNSRRFEGKCYNCRKKGHMAKDCWSKKRSMESNVVTSDTKEENEDDWDGEVLFAVEEKELALTVTTSKQIDYENDWIIDSGCSNHMTGDKEKLQNLSEYKGSRVVVTANNSKLPIAHISKTMVSPQFSVDQVPLQNVYHVPGMKKNLISIAQLTSSGHFVLFGPQDVKVYRDLTSLEKPVMKGRRLESVYVMSAESAYVDKTRRNETTELWHMRLSHVSYSKLSAMMKKSTLKGLPQLEVRTDTICAGCQYGKAHQLPYEESKFKAKEPLELIHSDVFGPIKQPSIGGMKYMVTFIDDFSRYLWVYLVKEKSDTFSKFKEFKETAKTEVGKKLCCLRTDNGGEYNSFEFSQYLQKCRIHHQFTCANTPQQNGVAERKNRHLAEICRSMLHAKNIPGRFWAEAMRTAAFVINKLPQKRLCFLSPFEKLRNMKPTVSYFRVFGCIYVFVPDHLDSNDFEAELQTAQFQSTSNETRDVGDDGDAEQGVAQNSWQTGVYQQPSEEGEHGEAEIPTQQSQPRRSTRIRKPNTKYANVAIAEEVDAKELETYEEASQNTVWIEAIEEEIAAFKQNQTWELVPKPRDVKPISCKWVYKIKRCTDGSIKRYKARLVARGFTQQYGVDYDETFSPLAKFTTVRVLLALAANKDWNLWQMDVKNAFLHGELDREIYMIQPIGFQNRDHPEYVYKLRKALYGLKQAPRAWYSKIAEFLTQSGYLMTYADSSLFVKVNEGKLAIVLIYVDDLIITGDCEEEVLQTKKNLSIRFQMKELGQLKHFLGLEADRTQEGIILHQQKYSKDLLKKFGMIGCKPISTPIEQNAKICADERNDLEDATMYRQLVGSLIYLTLTRPDISYAVGVMSQYIQKLKKSHMDTIRRILRYVRSTMDYGILYKKGGDCKIVGYCDADYAGDHDTCRSTTGYVFKLGSGAISWCSKRQLTVSLSTT</sequence>
<evidence type="ECO:0000259" key="8">
    <source>
        <dbReference type="PROSITE" id="PS50994"/>
    </source>
</evidence>
<dbReference type="SMART" id="SM00343">
    <property type="entry name" value="ZnF_C2HC"/>
    <property type="match status" value="1"/>
</dbReference>
<evidence type="ECO:0000313" key="9">
    <source>
        <dbReference type="EMBL" id="KAJ7946542.1"/>
    </source>
</evidence>
<keyword evidence="5" id="KW-0863">Zinc-finger</keyword>
<dbReference type="KEGG" id="qsa:O6P43_031456"/>